<proteinExistence type="predicted"/>
<reference evidence="1 4" key="2">
    <citation type="submission" date="2018-03" db="EMBL/GenBank/DDBJ databases">
        <title>The uncultured portion of the human microbiome is neutrally assembled.</title>
        <authorList>
            <person name="Jeraldo P."/>
            <person name="Boardman L."/>
            <person name="White B.A."/>
            <person name="Nelson H."/>
            <person name="Goldenfeld N."/>
            <person name="Chia N."/>
        </authorList>
    </citation>
    <scope>NUCLEOTIDE SEQUENCE [LARGE SCALE GENOMIC DNA]</scope>
    <source>
        <strain evidence="1">CIM:MAG 903</strain>
    </source>
</reference>
<evidence type="ECO:0008006" key="5">
    <source>
        <dbReference type="Google" id="ProtNLM"/>
    </source>
</evidence>
<name>A0A1I2M6W8_9CLOT</name>
<dbReference type="RefSeq" id="WP_027639301.1">
    <property type="nucleotide sequence ID" value="NZ_BAAACD010000016.1"/>
</dbReference>
<gene>
    <name evidence="1" type="ORF">DBY38_11420</name>
    <name evidence="2" type="ORF">SAMN04487885_11359</name>
</gene>
<protein>
    <recommendedName>
        <fullName evidence="5">2'-5' RNA ligase</fullName>
    </recommendedName>
</protein>
<dbReference type="AlphaFoldDB" id="A0A1I2M6W8"/>
<dbReference type="Gene3D" id="3.90.1140.10">
    <property type="entry name" value="Cyclic phosphodiesterase"/>
    <property type="match status" value="1"/>
</dbReference>
<evidence type="ECO:0000313" key="3">
    <source>
        <dbReference type="Proteomes" id="UP000182135"/>
    </source>
</evidence>
<evidence type="ECO:0000313" key="4">
    <source>
        <dbReference type="Proteomes" id="UP000246114"/>
    </source>
</evidence>
<dbReference type="eggNOG" id="COG1514">
    <property type="taxonomic scope" value="Bacteria"/>
</dbReference>
<dbReference type="OrthoDB" id="2112057at2"/>
<dbReference type="EMBL" id="FOOE01000013">
    <property type="protein sequence ID" value="SFF87204.1"/>
    <property type="molecule type" value="Genomic_DNA"/>
</dbReference>
<keyword evidence="3" id="KW-1185">Reference proteome</keyword>
<dbReference type="GeneID" id="90546453"/>
<dbReference type="Proteomes" id="UP000182135">
    <property type="component" value="Unassembled WGS sequence"/>
</dbReference>
<organism evidence="2 3">
    <name type="scientific">Clostridium cadaveris</name>
    <dbReference type="NCBI Taxonomy" id="1529"/>
    <lineage>
        <taxon>Bacteria</taxon>
        <taxon>Bacillati</taxon>
        <taxon>Bacillota</taxon>
        <taxon>Clostridia</taxon>
        <taxon>Eubacteriales</taxon>
        <taxon>Clostridiaceae</taxon>
        <taxon>Clostridium</taxon>
    </lineage>
</organism>
<sequence>MKYYIVALLDDESYKSIEPLQRNIARKYRLSRSNSTFHIPLSVIDNPNMDKFDEIISNILKPYKTFKVELGSTLFSDENAKTFSLEIENKGYIRRLSRIMNDTLKLHGFSVRDIETENSMYVALNNINSVSKDLNKAYNNLSPNVKMIKINRIELWKSTGGKKEFIIKSYPLKNF</sequence>
<dbReference type="SUPFAM" id="SSF55144">
    <property type="entry name" value="LigT-like"/>
    <property type="match status" value="1"/>
</dbReference>
<evidence type="ECO:0000313" key="2">
    <source>
        <dbReference type="EMBL" id="SFF87204.1"/>
    </source>
</evidence>
<evidence type="ECO:0000313" key="1">
    <source>
        <dbReference type="EMBL" id="PWL52178.1"/>
    </source>
</evidence>
<dbReference type="Proteomes" id="UP000246114">
    <property type="component" value="Unassembled WGS sequence"/>
</dbReference>
<dbReference type="STRING" id="1529.SAMN04487885_11359"/>
<dbReference type="InterPro" id="IPR009097">
    <property type="entry name" value="Cyclic_Pdiesterase"/>
</dbReference>
<dbReference type="EMBL" id="QAMZ01000051">
    <property type="protein sequence ID" value="PWL52178.1"/>
    <property type="molecule type" value="Genomic_DNA"/>
</dbReference>
<accession>A0A1I2M6W8</accession>
<reference evidence="2 3" key="1">
    <citation type="submission" date="2016-10" db="EMBL/GenBank/DDBJ databases">
        <authorList>
            <person name="de Groot N.N."/>
        </authorList>
    </citation>
    <scope>NUCLEOTIDE SEQUENCE [LARGE SCALE GENOMIC DNA]</scope>
    <source>
        <strain evidence="2 3">NLAE-zl-G419</strain>
    </source>
</reference>